<evidence type="ECO:0000313" key="3">
    <source>
        <dbReference type="EMBL" id="QBR88514.1"/>
    </source>
</evidence>
<evidence type="ECO:0000256" key="1">
    <source>
        <dbReference type="SAM" id="Phobius"/>
    </source>
</evidence>
<proteinExistence type="predicted"/>
<keyword evidence="1" id="KW-1133">Transmembrane helix</keyword>
<protein>
    <submittedName>
        <fullName evidence="3">VanZ family protein</fullName>
    </submittedName>
</protein>
<evidence type="ECO:0000313" key="4">
    <source>
        <dbReference type="Proteomes" id="UP000295748"/>
    </source>
</evidence>
<name>A0ABX5SQU2_9MICO</name>
<keyword evidence="1" id="KW-0812">Transmembrane</keyword>
<keyword evidence="1" id="KW-0472">Membrane</keyword>
<feature type="transmembrane region" description="Helical" evidence="1">
    <location>
        <begin position="82"/>
        <end position="99"/>
    </location>
</feature>
<dbReference type="EMBL" id="CP038266">
    <property type="protein sequence ID" value="QBR88514.1"/>
    <property type="molecule type" value="Genomic_DNA"/>
</dbReference>
<dbReference type="Pfam" id="PF04892">
    <property type="entry name" value="VanZ"/>
    <property type="match status" value="1"/>
</dbReference>
<evidence type="ECO:0000259" key="2">
    <source>
        <dbReference type="Pfam" id="PF04892"/>
    </source>
</evidence>
<feature type="domain" description="VanZ-like" evidence="2">
    <location>
        <begin position="53"/>
        <end position="128"/>
    </location>
</feature>
<reference evidence="3 4" key="1">
    <citation type="submission" date="2019-03" db="EMBL/GenBank/DDBJ databases">
        <authorList>
            <person name="Dong K."/>
        </authorList>
    </citation>
    <scope>NUCLEOTIDE SEQUENCE [LARGE SCALE GENOMIC DNA]</scope>
    <source>
        <strain evidence="4">dk512</strain>
    </source>
</reference>
<sequence length="145" mass="15000">MRVFVRSLFAAIALAVVAGLTLAPRMIVGPARRAFLDWADATTLPLFGGVAYAEAERLLNTAMFVPLGVALALLLPLRGWPLAVAAGFVVSVAVEYLQAGIPGRVPDPPDVLWNTVGGAVGVGAVTLVRALAVAARAQRGSVTRT</sequence>
<feature type="transmembrane region" description="Helical" evidence="1">
    <location>
        <begin position="57"/>
        <end position="75"/>
    </location>
</feature>
<keyword evidence="4" id="KW-1185">Reference proteome</keyword>
<organism evidence="3 4">
    <name type="scientific">Microbacterium wangchenii</name>
    <dbReference type="NCBI Taxonomy" id="2541726"/>
    <lineage>
        <taxon>Bacteria</taxon>
        <taxon>Bacillati</taxon>
        <taxon>Actinomycetota</taxon>
        <taxon>Actinomycetes</taxon>
        <taxon>Micrococcales</taxon>
        <taxon>Microbacteriaceae</taxon>
        <taxon>Microbacterium</taxon>
    </lineage>
</organism>
<dbReference type="Proteomes" id="UP000295748">
    <property type="component" value="Chromosome"/>
</dbReference>
<gene>
    <name evidence="3" type="ORF">E4K62_07330</name>
</gene>
<dbReference type="InterPro" id="IPR006976">
    <property type="entry name" value="VanZ-like"/>
</dbReference>
<feature type="transmembrane region" description="Helical" evidence="1">
    <location>
        <begin position="111"/>
        <end position="135"/>
    </location>
</feature>
<dbReference type="RefSeq" id="WP_135065545.1">
    <property type="nucleotide sequence ID" value="NZ_CP038266.1"/>
</dbReference>
<accession>A0ABX5SQU2</accession>